<reference evidence="1" key="1">
    <citation type="submission" date="2021-03" db="EMBL/GenBank/DDBJ databases">
        <title>Acanthopleuribacteraceae sp. M133.</title>
        <authorList>
            <person name="Wang G."/>
        </authorList>
    </citation>
    <scope>NUCLEOTIDE SEQUENCE</scope>
    <source>
        <strain evidence="1">M133</strain>
    </source>
</reference>
<sequence>MNWSRHIFGDAAAMLTLLVLLVMSTGLQPMSPSITDTSVDACGVTCPCDAEPTDHDVAGDTHDCGPLAAQTDGDCGKDAPCEDDCPDGCPDCKCCPGFIAAVMPEAVQPLTGQAGALPPLEKKVCAPHGACNGIFRPPRSLT</sequence>
<organism evidence="1 2">
    <name type="scientific">Sulfidibacter corallicola</name>
    <dbReference type="NCBI Taxonomy" id="2818388"/>
    <lineage>
        <taxon>Bacteria</taxon>
        <taxon>Pseudomonadati</taxon>
        <taxon>Acidobacteriota</taxon>
        <taxon>Holophagae</taxon>
        <taxon>Acanthopleuribacterales</taxon>
        <taxon>Acanthopleuribacteraceae</taxon>
        <taxon>Sulfidibacter</taxon>
    </lineage>
</organism>
<dbReference type="KEGG" id="scor:J3U87_34155"/>
<gene>
    <name evidence="1" type="ORF">J3U87_34155</name>
</gene>
<evidence type="ECO:0000313" key="2">
    <source>
        <dbReference type="Proteomes" id="UP000663929"/>
    </source>
</evidence>
<keyword evidence="2" id="KW-1185">Reference proteome</keyword>
<proteinExistence type="predicted"/>
<evidence type="ECO:0000313" key="1">
    <source>
        <dbReference type="EMBL" id="QTD50657.1"/>
    </source>
</evidence>
<dbReference type="RefSeq" id="WP_237380538.1">
    <property type="nucleotide sequence ID" value="NZ_CP071793.1"/>
</dbReference>
<accession>A0A8A4TMH2</accession>
<dbReference type="AlphaFoldDB" id="A0A8A4TMH2"/>
<dbReference type="EMBL" id="CP071793">
    <property type="protein sequence ID" value="QTD50657.1"/>
    <property type="molecule type" value="Genomic_DNA"/>
</dbReference>
<name>A0A8A4TMH2_SULCO</name>
<protein>
    <submittedName>
        <fullName evidence="1">Uncharacterized protein</fullName>
    </submittedName>
</protein>
<dbReference type="Proteomes" id="UP000663929">
    <property type="component" value="Chromosome"/>
</dbReference>